<comment type="caution">
    <text evidence="2">The sequence shown here is derived from an EMBL/GenBank/DDBJ whole genome shotgun (WGS) entry which is preliminary data.</text>
</comment>
<dbReference type="OrthoDB" id="5865767at2759"/>
<accession>A0A9P4XTH2</accession>
<name>A0A9P4XTH2_CRYP1</name>
<feature type="region of interest" description="Disordered" evidence="1">
    <location>
        <begin position="80"/>
        <end position="104"/>
    </location>
</feature>
<protein>
    <submittedName>
        <fullName evidence="2">Uncharacterized protein</fullName>
    </submittedName>
</protein>
<reference evidence="2" key="1">
    <citation type="journal article" date="2020" name="Phytopathology">
        <title>Genome sequence of the chestnut blight fungus Cryphonectria parasitica EP155: A fundamental resource for an archetypical invasive plant pathogen.</title>
        <authorList>
            <person name="Crouch J.A."/>
            <person name="Dawe A."/>
            <person name="Aerts A."/>
            <person name="Barry K."/>
            <person name="Churchill A.C.L."/>
            <person name="Grimwood J."/>
            <person name="Hillman B."/>
            <person name="Milgroom M.G."/>
            <person name="Pangilinan J."/>
            <person name="Smith M."/>
            <person name="Salamov A."/>
            <person name="Schmutz J."/>
            <person name="Yadav J."/>
            <person name="Grigoriev I.V."/>
            <person name="Nuss D."/>
        </authorList>
    </citation>
    <scope>NUCLEOTIDE SEQUENCE</scope>
    <source>
        <strain evidence="2">EP155</strain>
    </source>
</reference>
<dbReference type="AlphaFoldDB" id="A0A9P4XTH2"/>
<dbReference type="EMBL" id="MU032352">
    <property type="protein sequence ID" value="KAF3760541.1"/>
    <property type="molecule type" value="Genomic_DNA"/>
</dbReference>
<feature type="region of interest" description="Disordered" evidence="1">
    <location>
        <begin position="1"/>
        <end position="67"/>
    </location>
</feature>
<keyword evidence="3" id="KW-1185">Reference proteome</keyword>
<evidence type="ECO:0000256" key="1">
    <source>
        <dbReference type="SAM" id="MobiDB-lite"/>
    </source>
</evidence>
<dbReference type="RefSeq" id="XP_040771520.1">
    <property type="nucleotide sequence ID" value="XM_040925604.1"/>
</dbReference>
<sequence>MAIHYPSPMQRSSDNAVATSHRPSASFTEALLQALTGPHSQANEDEDDVFLPSPDNNPSSQLSLGESLPNIHKVTVSVLGVRDPSPSNSKTGPSQQASTSSSQDLQLDGLGAVEKDIPENLRAKFMDLRVLYGKALGKPVSKPVRKGLTKKTPYVGSSRKNRGFLGPYECKARLYITVQFEKPAAKRARRLFAQKHVLEDMEPNFEVKVVDDGLVRLNNDLRLDGDAHLFQHHDTGSLQESFKPGLIKAFDASIMLPMEYDDEPRV</sequence>
<evidence type="ECO:0000313" key="3">
    <source>
        <dbReference type="Proteomes" id="UP000803844"/>
    </source>
</evidence>
<gene>
    <name evidence="2" type="ORF">M406DRAFT_73027</name>
</gene>
<dbReference type="Proteomes" id="UP000803844">
    <property type="component" value="Unassembled WGS sequence"/>
</dbReference>
<dbReference type="GeneID" id="63842733"/>
<feature type="compositionally biased region" description="Polar residues" evidence="1">
    <location>
        <begin position="85"/>
        <end position="104"/>
    </location>
</feature>
<evidence type="ECO:0000313" key="2">
    <source>
        <dbReference type="EMBL" id="KAF3760541.1"/>
    </source>
</evidence>
<feature type="compositionally biased region" description="Polar residues" evidence="1">
    <location>
        <begin position="54"/>
        <end position="64"/>
    </location>
</feature>
<organism evidence="2 3">
    <name type="scientific">Cryphonectria parasitica (strain ATCC 38755 / EP155)</name>
    <dbReference type="NCBI Taxonomy" id="660469"/>
    <lineage>
        <taxon>Eukaryota</taxon>
        <taxon>Fungi</taxon>
        <taxon>Dikarya</taxon>
        <taxon>Ascomycota</taxon>
        <taxon>Pezizomycotina</taxon>
        <taxon>Sordariomycetes</taxon>
        <taxon>Sordariomycetidae</taxon>
        <taxon>Diaporthales</taxon>
        <taxon>Cryphonectriaceae</taxon>
        <taxon>Cryphonectria-Endothia species complex</taxon>
        <taxon>Cryphonectria</taxon>
    </lineage>
</organism>
<proteinExistence type="predicted"/>
<feature type="compositionally biased region" description="Polar residues" evidence="1">
    <location>
        <begin position="9"/>
        <end position="27"/>
    </location>
</feature>